<dbReference type="AlphaFoldDB" id="A0A518GJL9"/>
<dbReference type="Gene3D" id="1.10.150.720">
    <property type="entry name" value="Haloacid dehalogenase-like hydrolase"/>
    <property type="match status" value="1"/>
</dbReference>
<dbReference type="NCBIfam" id="TIGR01549">
    <property type="entry name" value="HAD-SF-IA-v1"/>
    <property type="match status" value="1"/>
</dbReference>
<dbReference type="PANTHER" id="PTHR46191:SF2">
    <property type="entry name" value="HALOACID DEHALOGENASE-LIKE HYDROLASE DOMAIN-CONTAINING PROTEIN 3"/>
    <property type="match status" value="1"/>
</dbReference>
<keyword evidence="2" id="KW-1185">Reference proteome</keyword>
<dbReference type="SFLD" id="SFLDG01129">
    <property type="entry name" value="C1.5:_HAD__Beta-PGM__Phosphata"/>
    <property type="match status" value="1"/>
</dbReference>
<dbReference type="InterPro" id="IPR036412">
    <property type="entry name" value="HAD-like_sf"/>
</dbReference>
<accession>A0A518GJL9</accession>
<dbReference type="Pfam" id="PF00702">
    <property type="entry name" value="Hydrolase"/>
    <property type="match status" value="1"/>
</dbReference>
<dbReference type="InterPro" id="IPR023214">
    <property type="entry name" value="HAD_sf"/>
</dbReference>
<gene>
    <name evidence="1" type="primary">hdl IVa</name>
    <name evidence="1" type="ORF">Spb1_06600</name>
</gene>
<dbReference type="Gene3D" id="3.40.50.1000">
    <property type="entry name" value="HAD superfamily/HAD-like"/>
    <property type="match status" value="1"/>
</dbReference>
<evidence type="ECO:0000313" key="1">
    <source>
        <dbReference type="EMBL" id="QDV28795.1"/>
    </source>
</evidence>
<evidence type="ECO:0000313" key="2">
    <source>
        <dbReference type="Proteomes" id="UP000315349"/>
    </source>
</evidence>
<protein>
    <submittedName>
        <fullName evidence="1">(S)-2-haloacid dehalogenase 4A</fullName>
        <ecNumber evidence="1">3.8.1.2</ecNumber>
    </submittedName>
</protein>
<dbReference type="OrthoDB" id="9809962at2"/>
<dbReference type="PRINTS" id="PR00413">
    <property type="entry name" value="HADHALOGNASE"/>
</dbReference>
<dbReference type="InterPro" id="IPR051828">
    <property type="entry name" value="HAD-like_hydrolase_domain"/>
</dbReference>
<proteinExistence type="predicted"/>
<keyword evidence="1" id="KW-0378">Hydrolase</keyword>
<dbReference type="SUPFAM" id="SSF56784">
    <property type="entry name" value="HAD-like"/>
    <property type="match status" value="1"/>
</dbReference>
<dbReference type="RefSeq" id="WP_145295730.1">
    <property type="nucleotide sequence ID" value="NZ_CP036299.1"/>
</dbReference>
<dbReference type="PANTHER" id="PTHR46191">
    <property type="match status" value="1"/>
</dbReference>
<reference evidence="1 2" key="1">
    <citation type="submission" date="2019-02" db="EMBL/GenBank/DDBJ databases">
        <title>Deep-cultivation of Planctomycetes and their phenomic and genomic characterization uncovers novel biology.</title>
        <authorList>
            <person name="Wiegand S."/>
            <person name="Jogler M."/>
            <person name="Boedeker C."/>
            <person name="Pinto D."/>
            <person name="Vollmers J."/>
            <person name="Rivas-Marin E."/>
            <person name="Kohn T."/>
            <person name="Peeters S.H."/>
            <person name="Heuer A."/>
            <person name="Rast P."/>
            <person name="Oberbeckmann S."/>
            <person name="Bunk B."/>
            <person name="Jeske O."/>
            <person name="Meyerdierks A."/>
            <person name="Storesund J.E."/>
            <person name="Kallscheuer N."/>
            <person name="Luecker S."/>
            <person name="Lage O.M."/>
            <person name="Pohl T."/>
            <person name="Merkel B.J."/>
            <person name="Hornburger P."/>
            <person name="Mueller R.-W."/>
            <person name="Bruemmer F."/>
            <person name="Labrenz M."/>
            <person name="Spormann A.M."/>
            <person name="Op den Camp H."/>
            <person name="Overmann J."/>
            <person name="Amann R."/>
            <person name="Jetten M.S.M."/>
            <person name="Mascher T."/>
            <person name="Medema M.H."/>
            <person name="Devos D.P."/>
            <person name="Kaster A.-K."/>
            <person name="Ovreas L."/>
            <person name="Rohde M."/>
            <person name="Galperin M.Y."/>
            <person name="Jogler C."/>
        </authorList>
    </citation>
    <scope>NUCLEOTIDE SEQUENCE [LARGE SCALE GENOMIC DNA]</scope>
    <source>
        <strain evidence="1 2">Spb1</strain>
    </source>
</reference>
<sequence length="237" mass="26880">MTHRFLRDRSIRCVALDAFGTIITPFESIVAIYHRAGLQRGSILSEVEVGSRFRMAYRSRQAGTQTSHAEEIRFWHEVVATVFQELPPQKIDDCFEELWEKFANPNSWRLFPDVAPTLDALKASGIKVLLASNFDKRLIEILSGFSLLDRFDELLISSQVGWRKPAPEFYRAIFEAAGTKSQSISPAQIFMVGDDYEHDVEAARRAGFSAIQICRDPAHEVLLPSQISSLKELFEIS</sequence>
<name>A0A518GJL9_9PLAN</name>
<dbReference type="SFLD" id="SFLDS00003">
    <property type="entry name" value="Haloacid_Dehalogenase"/>
    <property type="match status" value="1"/>
</dbReference>
<dbReference type="KEGG" id="peh:Spb1_06600"/>
<dbReference type="EC" id="3.8.1.2" evidence="1"/>
<dbReference type="EMBL" id="CP036299">
    <property type="protein sequence ID" value="QDV28795.1"/>
    <property type="molecule type" value="Genomic_DNA"/>
</dbReference>
<dbReference type="InterPro" id="IPR044924">
    <property type="entry name" value="HAD-SF_hydro_IA_REG-2-like_cap"/>
</dbReference>
<dbReference type="GO" id="GO:0018784">
    <property type="term" value="F:(S)-2-haloacid dehalogenase activity"/>
    <property type="evidence" value="ECO:0007669"/>
    <property type="project" value="UniProtKB-EC"/>
</dbReference>
<dbReference type="Proteomes" id="UP000315349">
    <property type="component" value="Chromosome"/>
</dbReference>
<dbReference type="InterPro" id="IPR006439">
    <property type="entry name" value="HAD-SF_hydro_IA"/>
</dbReference>
<organism evidence="1 2">
    <name type="scientific">Planctopirus ephydatiae</name>
    <dbReference type="NCBI Taxonomy" id="2528019"/>
    <lineage>
        <taxon>Bacteria</taxon>
        <taxon>Pseudomonadati</taxon>
        <taxon>Planctomycetota</taxon>
        <taxon>Planctomycetia</taxon>
        <taxon>Planctomycetales</taxon>
        <taxon>Planctomycetaceae</taxon>
        <taxon>Planctopirus</taxon>
    </lineage>
</organism>